<evidence type="ECO:0000313" key="2">
    <source>
        <dbReference type="Proteomes" id="UP000005396"/>
    </source>
</evidence>
<dbReference type="AlphaFoldDB" id="A8RM89"/>
<dbReference type="EMBL" id="ABCC02000020">
    <property type="protein sequence ID" value="EDP17895.1"/>
    <property type="molecule type" value="Genomic_DNA"/>
</dbReference>
<dbReference type="HOGENOM" id="CLU_3231681_0_0_9"/>
<reference evidence="1 2" key="1">
    <citation type="submission" date="2007-08" db="EMBL/GenBank/DDBJ databases">
        <authorList>
            <person name="Fulton L."/>
            <person name="Clifton S."/>
            <person name="Fulton B."/>
            <person name="Xu J."/>
            <person name="Minx P."/>
            <person name="Pepin K.H."/>
            <person name="Johnson M."/>
            <person name="Thiruvilangam P."/>
            <person name="Bhonagiri V."/>
            <person name="Nash W.E."/>
            <person name="Mardis E.R."/>
            <person name="Wilson R.K."/>
        </authorList>
    </citation>
    <scope>NUCLEOTIDE SEQUENCE [LARGE SCALE GENOMIC DNA]</scope>
    <source>
        <strain evidence="2">ATCC BAA-613 / DSM 15670 / CCUG 46953 / JCM 12243 / WAL 16351</strain>
    </source>
</reference>
<dbReference type="PaxDb" id="411902-CLOBOL_01847"/>
<sequence length="43" mass="5311">MKLADYLPGFCIKVVKLFLDSRFKWYNEPNYFILQVNIYNHRL</sequence>
<gene>
    <name evidence="1" type="ORF">CLOBOL_01847</name>
</gene>
<reference evidence="1 2" key="2">
    <citation type="submission" date="2007-09" db="EMBL/GenBank/DDBJ databases">
        <title>Draft genome sequence of Clostridium bolteae (ATCC BAA-613).</title>
        <authorList>
            <person name="Sudarsanam P."/>
            <person name="Ley R."/>
            <person name="Guruge J."/>
            <person name="Turnbaugh P.J."/>
            <person name="Mahowald M."/>
            <person name="Liep D."/>
            <person name="Gordon J."/>
        </authorList>
    </citation>
    <scope>NUCLEOTIDE SEQUENCE [LARGE SCALE GENOMIC DNA]</scope>
    <source>
        <strain evidence="2">ATCC BAA-613 / DSM 15670 / CCUG 46953 / JCM 12243 / WAL 16351</strain>
    </source>
</reference>
<comment type="caution">
    <text evidence="1">The sequence shown here is derived from an EMBL/GenBank/DDBJ whole genome shotgun (WGS) entry which is preliminary data.</text>
</comment>
<accession>A8RM89</accession>
<organism evidence="1 2">
    <name type="scientific">Enterocloster bolteae (strain ATCC BAA-613 / DSM 15670 / CCUG 46953 / JCM 12243 / WAL 16351)</name>
    <name type="common">Clostridium bolteae</name>
    <dbReference type="NCBI Taxonomy" id="411902"/>
    <lineage>
        <taxon>Bacteria</taxon>
        <taxon>Bacillati</taxon>
        <taxon>Bacillota</taxon>
        <taxon>Clostridia</taxon>
        <taxon>Lachnospirales</taxon>
        <taxon>Lachnospiraceae</taxon>
        <taxon>Enterocloster</taxon>
    </lineage>
</organism>
<protein>
    <submittedName>
        <fullName evidence="1">Uncharacterized protein</fullName>
    </submittedName>
</protein>
<name>A8RM89_ENTBW</name>
<proteinExistence type="predicted"/>
<evidence type="ECO:0000313" key="1">
    <source>
        <dbReference type="EMBL" id="EDP17895.1"/>
    </source>
</evidence>
<dbReference type="Proteomes" id="UP000005396">
    <property type="component" value="Unassembled WGS sequence"/>
</dbReference>